<protein>
    <submittedName>
        <fullName evidence="2">Uncharacterized protein</fullName>
    </submittedName>
</protein>
<accession>A0A087TW06</accession>
<proteinExistence type="predicted"/>
<name>A0A087TW06_STEMI</name>
<reference evidence="2 3" key="1">
    <citation type="submission" date="2013-11" db="EMBL/GenBank/DDBJ databases">
        <title>Genome sequencing of Stegodyphus mimosarum.</title>
        <authorList>
            <person name="Bechsgaard J."/>
        </authorList>
    </citation>
    <scope>NUCLEOTIDE SEQUENCE [LARGE SCALE GENOMIC DNA]</scope>
</reference>
<sequence length="65" mass="7442">MSVSPLEKLSREETLRLRKLYIGPFLGKRRHPSSSLPNEDKKPISSSRIHGKIPYSFTKSKDSKT</sequence>
<gene>
    <name evidence="2" type="ORF">X975_03063</name>
</gene>
<keyword evidence="3" id="KW-1185">Reference proteome</keyword>
<organism evidence="2 3">
    <name type="scientific">Stegodyphus mimosarum</name>
    <name type="common">African social velvet spider</name>
    <dbReference type="NCBI Taxonomy" id="407821"/>
    <lineage>
        <taxon>Eukaryota</taxon>
        <taxon>Metazoa</taxon>
        <taxon>Ecdysozoa</taxon>
        <taxon>Arthropoda</taxon>
        <taxon>Chelicerata</taxon>
        <taxon>Arachnida</taxon>
        <taxon>Araneae</taxon>
        <taxon>Araneomorphae</taxon>
        <taxon>Entelegynae</taxon>
        <taxon>Eresoidea</taxon>
        <taxon>Eresidae</taxon>
        <taxon>Stegodyphus</taxon>
    </lineage>
</organism>
<dbReference type="AlphaFoldDB" id="A0A087TW06"/>
<feature type="region of interest" description="Disordered" evidence="1">
    <location>
        <begin position="26"/>
        <end position="65"/>
    </location>
</feature>
<feature type="non-terminal residue" evidence="2">
    <location>
        <position position="65"/>
    </location>
</feature>
<dbReference type="EMBL" id="KK117010">
    <property type="protein sequence ID" value="KFM69295.1"/>
    <property type="molecule type" value="Genomic_DNA"/>
</dbReference>
<evidence type="ECO:0000313" key="2">
    <source>
        <dbReference type="EMBL" id="KFM69295.1"/>
    </source>
</evidence>
<evidence type="ECO:0000256" key="1">
    <source>
        <dbReference type="SAM" id="MobiDB-lite"/>
    </source>
</evidence>
<dbReference type="Proteomes" id="UP000054359">
    <property type="component" value="Unassembled WGS sequence"/>
</dbReference>
<evidence type="ECO:0000313" key="3">
    <source>
        <dbReference type="Proteomes" id="UP000054359"/>
    </source>
</evidence>